<dbReference type="Gene3D" id="1.20.58.60">
    <property type="match status" value="1"/>
</dbReference>
<evidence type="ECO:0000259" key="7">
    <source>
        <dbReference type="PROSITE" id="PS51460"/>
    </source>
</evidence>
<feature type="region of interest" description="Disordered" evidence="5">
    <location>
        <begin position="2871"/>
        <end position="2962"/>
    </location>
</feature>
<dbReference type="RefSeq" id="XP_051448342.1">
    <property type="nucleotide sequence ID" value="XM_051583925.1"/>
</dbReference>
<feature type="compositionally biased region" description="Polar residues" evidence="5">
    <location>
        <begin position="2764"/>
        <end position="2778"/>
    </location>
</feature>
<gene>
    <name evidence="8" type="ORF">K450DRAFT_102243</name>
</gene>
<comment type="caution">
    <text evidence="8">The sequence shown here is derived from an EMBL/GenBank/DDBJ whole genome shotgun (WGS) entry which is preliminary data.</text>
</comment>
<dbReference type="PROSITE" id="PS50021">
    <property type="entry name" value="CH"/>
    <property type="match status" value="1"/>
</dbReference>
<evidence type="ECO:0000256" key="5">
    <source>
        <dbReference type="SAM" id="MobiDB-lite"/>
    </source>
</evidence>
<keyword evidence="2" id="KW-0963">Cytoplasm</keyword>
<protein>
    <recommendedName>
        <fullName evidence="10">GAR domain-containing protein</fullName>
    </recommendedName>
</protein>
<feature type="coiled-coil region" evidence="4">
    <location>
        <begin position="441"/>
        <end position="468"/>
    </location>
</feature>
<dbReference type="Gene3D" id="3.30.920.20">
    <property type="entry name" value="Gas2-like domain"/>
    <property type="match status" value="1"/>
</dbReference>
<reference evidence="8" key="2">
    <citation type="journal article" date="2022" name="Proc. Natl. Acad. Sci. U.S.A.">
        <title>Diploid-dominant life cycles characterize the early evolution of Fungi.</title>
        <authorList>
            <person name="Amses K.R."/>
            <person name="Simmons D.R."/>
            <person name="Longcore J.E."/>
            <person name="Mondo S.J."/>
            <person name="Seto K."/>
            <person name="Jeronimo G.H."/>
            <person name="Bonds A.E."/>
            <person name="Quandt C.A."/>
            <person name="Davis W.J."/>
            <person name="Chang Y."/>
            <person name="Federici B.A."/>
            <person name="Kuo A."/>
            <person name="LaButti K."/>
            <person name="Pangilinan J."/>
            <person name="Andreopoulos W."/>
            <person name="Tritt A."/>
            <person name="Riley R."/>
            <person name="Hundley H."/>
            <person name="Johnson J."/>
            <person name="Lipzen A."/>
            <person name="Barry K."/>
            <person name="Lang B.F."/>
            <person name="Cuomo C.A."/>
            <person name="Buchler N.E."/>
            <person name="Grigoriev I.V."/>
            <person name="Spatafora J.W."/>
            <person name="Stajich J.E."/>
            <person name="James T.Y."/>
        </authorList>
    </citation>
    <scope>NUCLEOTIDE SEQUENCE</scope>
    <source>
        <strain evidence="8">AG</strain>
    </source>
</reference>
<feature type="coiled-coil region" evidence="4">
    <location>
        <begin position="1918"/>
        <end position="1945"/>
    </location>
</feature>
<name>A0AAD5HIJ3_UMBRA</name>
<evidence type="ECO:0000259" key="6">
    <source>
        <dbReference type="PROSITE" id="PS50021"/>
    </source>
</evidence>
<keyword evidence="4" id="KW-0175">Coiled coil</keyword>
<feature type="compositionally biased region" description="Basic and acidic residues" evidence="5">
    <location>
        <begin position="2941"/>
        <end position="2951"/>
    </location>
</feature>
<dbReference type="EMBL" id="MU620896">
    <property type="protein sequence ID" value="KAI8583338.1"/>
    <property type="molecule type" value="Genomic_DNA"/>
</dbReference>
<dbReference type="GeneID" id="75909275"/>
<dbReference type="Pfam" id="PF00307">
    <property type="entry name" value="CH"/>
    <property type="match status" value="1"/>
</dbReference>
<keyword evidence="3" id="KW-0206">Cytoskeleton</keyword>
<dbReference type="SMART" id="SM00243">
    <property type="entry name" value="GAS2"/>
    <property type="match status" value="1"/>
</dbReference>
<dbReference type="PROSITE" id="PS51460">
    <property type="entry name" value="GAR"/>
    <property type="match status" value="1"/>
</dbReference>
<dbReference type="InterPro" id="IPR001715">
    <property type="entry name" value="CH_dom"/>
</dbReference>
<comment type="subcellular location">
    <subcellularLocation>
        <location evidence="1">Cytoplasm</location>
        <location evidence="1">Cytoskeleton</location>
    </subcellularLocation>
</comment>
<dbReference type="InterPro" id="IPR036534">
    <property type="entry name" value="GAR_dom_sf"/>
</dbReference>
<evidence type="ECO:0000256" key="2">
    <source>
        <dbReference type="ARBA" id="ARBA00022490"/>
    </source>
</evidence>
<dbReference type="SUPFAM" id="SSF47576">
    <property type="entry name" value="Calponin-homology domain, CH-domain"/>
    <property type="match status" value="1"/>
</dbReference>
<feature type="compositionally biased region" description="Basic and acidic residues" evidence="5">
    <location>
        <begin position="2871"/>
        <end position="2890"/>
    </location>
</feature>
<organism evidence="8 9">
    <name type="scientific">Umbelopsis ramanniana AG</name>
    <dbReference type="NCBI Taxonomy" id="1314678"/>
    <lineage>
        <taxon>Eukaryota</taxon>
        <taxon>Fungi</taxon>
        <taxon>Fungi incertae sedis</taxon>
        <taxon>Mucoromycota</taxon>
        <taxon>Mucoromycotina</taxon>
        <taxon>Umbelopsidomycetes</taxon>
        <taxon>Umbelopsidales</taxon>
        <taxon>Umbelopsidaceae</taxon>
        <taxon>Umbelopsis</taxon>
    </lineage>
</organism>
<evidence type="ECO:0000256" key="1">
    <source>
        <dbReference type="ARBA" id="ARBA00004245"/>
    </source>
</evidence>
<dbReference type="Gene3D" id="1.10.418.10">
    <property type="entry name" value="Calponin-like domain"/>
    <property type="match status" value="1"/>
</dbReference>
<feature type="domain" description="GAR" evidence="7">
    <location>
        <begin position="2788"/>
        <end position="2862"/>
    </location>
</feature>
<dbReference type="SUPFAM" id="SSF143575">
    <property type="entry name" value="GAS2 domain-like"/>
    <property type="match status" value="1"/>
</dbReference>
<dbReference type="SUPFAM" id="SSF46966">
    <property type="entry name" value="Spectrin repeat"/>
    <property type="match status" value="1"/>
</dbReference>
<evidence type="ECO:0000256" key="3">
    <source>
        <dbReference type="ARBA" id="ARBA00023212"/>
    </source>
</evidence>
<feature type="coiled-coil region" evidence="4">
    <location>
        <begin position="1989"/>
        <end position="2016"/>
    </location>
</feature>
<dbReference type="Proteomes" id="UP001206595">
    <property type="component" value="Unassembled WGS sequence"/>
</dbReference>
<feature type="coiled-coil region" evidence="4">
    <location>
        <begin position="2321"/>
        <end position="2348"/>
    </location>
</feature>
<feature type="region of interest" description="Disordered" evidence="5">
    <location>
        <begin position="2700"/>
        <end position="2791"/>
    </location>
</feature>
<dbReference type="GO" id="GO:0008017">
    <property type="term" value="F:microtubule binding"/>
    <property type="evidence" value="ECO:0007669"/>
    <property type="project" value="InterPro"/>
</dbReference>
<evidence type="ECO:0000313" key="8">
    <source>
        <dbReference type="EMBL" id="KAI8583338.1"/>
    </source>
</evidence>
<dbReference type="GO" id="GO:0005856">
    <property type="term" value="C:cytoskeleton"/>
    <property type="evidence" value="ECO:0007669"/>
    <property type="project" value="UniProtKB-SubCell"/>
</dbReference>
<accession>A0AAD5HIJ3</accession>
<proteinExistence type="predicted"/>
<keyword evidence="9" id="KW-1185">Reference proteome</keyword>
<evidence type="ECO:0000313" key="9">
    <source>
        <dbReference type="Proteomes" id="UP001206595"/>
    </source>
</evidence>
<dbReference type="InterPro" id="IPR036872">
    <property type="entry name" value="CH_dom_sf"/>
</dbReference>
<feature type="compositionally biased region" description="Polar residues" evidence="5">
    <location>
        <begin position="2737"/>
        <end position="2747"/>
    </location>
</feature>
<sequence>MLKTAGTIAVTRPPMWFPLPHGANDLLVIEDHLLLKWVNQQVGPSYASDSTELRTVLSQESVLPQLLSQVIPPEHHHSTFTAYEQARAWLKDDMPTLDDTIDDASSEEVSKFVLALYLKHLSVSVERALAQSNVWLSMDQSVLSDISFLKLRQLLSSWYQVIALEYLPVFPWVADDDHFLTSWKTGAAVLLILHYSNPDCVDLHRVKDAYVAEGLAETTNHVNFALDTAFSEFGVEKLLSAQDIIGTKSSDELPCIIYLCNFCIATIPHADDFRETRQKRIYDERRQSRPPFSGDTDDLRRLTDMTIELDLDGNKATSACEQKMTMDELEDTVFNIKHMVSMLRVKLDDCVPRRSIAFRRDDVSLNLSKDRSATPSTFSEASLASASVEDDDVASLHSARTVHPLQAVDDDNLSYEMTLENTIEAAQRYRSHDMQHFYSAAQELQREFPEYEKRIQVMSESIKELEQSLAHDMIEAKNAFQLFERGYRFSKQARSVRSELDFIQAKMVKTTTTNTGITELEDRGKHAFEAITNLQTGYGDLLASEFPDQSYRNNLDAIVQKYELVQAWVEEVRIWFAEAERIRVWIESRIAILEEKKITDPLQEDVQLTQTEVETLNCEHEALEQDIELFNKEDMTRLRAHVKALTGSDRGDKDLSPADTTTIEITLTTLMTLDRLMHLLRQKTYTLQILTLRVLWEDEFAIATTWVNDGDEEITCFLRGEARWRRHVDFLEDGSSEHTLRKSQMDLRTAVINQLLALEHGIADFDQGQFTATLNIFQDLEDAHGADLPPHLEARQTGLESAFEVLTGRVSFSRKVVEQRLTMMEYVQQLTFVKNEGTKLLQDVDHLCAHAAPNMDVTEINQRFEVFQSNLAHLAGPVTTRITYPHHNTAIDEVDNADSNLTIQEFLESSNSDLDSMAVSILAKLNQLRKLIEENNEANDILLNLDALKKNVCGLMEDAERSAVDISAMSVKHTEADVIRLKITYKEALVHSKSIKDTDYEALQLRLHTLSNVADKDVCSIDFPQLFNKLSHLESKLDDYTAFLTRQSLLLGAFEHRLKWEFFYGQTCDQIIDTNARLYDETKIMRWRPVEMLALMAELTKSPNSASTTGLQDSHEDLEMTLGDLKENSLTMTTGLFSTFLASYSQVHKEINSQENRAFVDHIQHLHDKMHLMFDELKTIYEFNGDLLNQRGIICDLLDDVARLENDGKTWLEQMQQMTASSSQQKIKVDFTVQIDQFVKGISALFPSRITEIPLLRQPSVQHLPCLSNEDDDALDQAVRLLLVRREKDLLMMAEDLKNSQERYRMTLDFKAKVLEYEQCAADLCTWMLQQSQDLVNQKLQLKSVAAPLDQAKLDSVIQAQSQRSREINDIARQKLDDLGSNITVLDDALVKKGASDVDISPATSAYDLAVADMAILIHVMEGHGRDIDARKQHLLLHQLLLDSQQQAAAYSAQINQLSDELDHLIDNELTSDIQQSEVMDIMSRCSNVDDELMEFDARIGTEIRVAQADLERLCSQLLEPEGPPMDLTRRISEFDDGYIKLRESTGLLRARIDRLNECLNCLNAVADNVRWYQTQEDEIRRFVDTKARWNVDIDPAEVDIQKLGEEIDNLKINLEICESQNIEPCVATLREIKGSFSDLNSVNMIKRLDSAQDALEIGLQRVHDHTSFAHTIIAQNRSASWYLVKIAGMQQQAEAIKKDLLCHSTDSASRLDEMSVLEAQMLATQQESNMRISYPVRSFNGYTEQDAQSDNAVNSVLQDTVKAKNVQLQQTLATIKSIVQANEIMSQRMEAVQHYNDQANTFLNWLQSKCNALYQIYREPCDVSKLTLEDKMICLAQIQALDSAFKAHQPTYHDLKTTVVETIVYLSSHDPGETSSVNSIELIKSVKDSQSHIDGKFDEFSTACGKAIVVLEADIEVHQLEKSLSSLVNTCDNLRTEMNNANGDDVNDQTISEWAEKMETFGLQPIAMLREQYAHIKAQREGLSLPPADQNQVLLDRAEQLAEQMKHNLQQHAQHLKTRDILDLYLNDGSDILKDLHEKTSTLFKFNATSGYLTKNSKVDAEQQQTILTMIKHMEAEVGMLEDKYQRYCEQVPSELASHDQVAIQKSDIESAIQNLQTDLLKTTNISTRYAAALSHQEVFLKIKSEMLPQIDTLLQTLSADDTSSAEELTQTMDAMKVMLQRLENEQRHDSEDQFEDVNHECMQTQYAEVQSAFEQASSSLLEIRAKREQASPLKAFSAACSTLQDLCKEQANLVLITMESTSKSQFYAKDSTFIERLLRQSINGHNSAETEYKRLGSQLDYQKVELERIEGGSEQAIALDEACRALDRLRTMLDREQLQLDFLRKAFAFTKACNEINAWMEGCKRALHNVNTATLDDQRSQLDDMHAKVNSFEATIKAFNTMVPTLIKDKNDQVIDFNAICVKDDDVLAAIDMRSGRVLTEWDALKKQFVSIQCHAESNLQAMTIARKSKEIFDLVDKIKHHLSSLSVVQSRTPVPVNMQELPLSQLISERDVIVVEAQMTNLEKEVEYHLNKKINDLDMILASFPHLQDDGGEFVQQRAEIAKVVTELANHMEEKHQEIGAALKLAGFVNVVDELEVLLTAVQDALTPCTNQPKTGRMPSKADIQALLIELDTRFKYYGPRIREKLDETKHLASVFVDDTRIVQKYHQVEKQWNQLHVQVAQVKAELNGKISDMRQATPTPSTHLDRQPRPHSVAGVRTRKISEQKVGRAMTPTPRSSHSSLTSRKMEPVSATQVPRMRRSTLTPVPSRSKSGKGTSVPPRYIPDPRSDLDVQLGKVVNESPYKIRIKMVPGEVGKYWFGEVEPRLVYCRILRSNMVMVRVGGGWTELSQFLRDHALLEGRLIPNRREEKKQPDVRDAYLRTTRPKENASMSEEVPGHESSDPVKMSRSTPSRGITGVKEGNRFLMTVDGEGNQLEISMKKATDHEPRLVSTPRRSHQQ</sequence>
<dbReference type="InterPro" id="IPR003108">
    <property type="entry name" value="GAR_dom"/>
</dbReference>
<feature type="domain" description="Calponin-homology (CH)" evidence="6">
    <location>
        <begin position="149"/>
        <end position="264"/>
    </location>
</feature>
<reference evidence="8" key="1">
    <citation type="submission" date="2021-06" db="EMBL/GenBank/DDBJ databases">
        <authorList>
            <consortium name="DOE Joint Genome Institute"/>
            <person name="Mondo S.J."/>
            <person name="Amses K.R."/>
            <person name="Simmons D.R."/>
            <person name="Longcore J.E."/>
            <person name="Seto K."/>
            <person name="Alves G.H."/>
            <person name="Bonds A.E."/>
            <person name="Quandt C.A."/>
            <person name="Davis W.J."/>
            <person name="Chang Y."/>
            <person name="Letcher P.M."/>
            <person name="Powell M.J."/>
            <person name="Kuo A."/>
            <person name="Labutti K."/>
            <person name="Pangilinan J."/>
            <person name="Andreopoulos W."/>
            <person name="Tritt A."/>
            <person name="Riley R."/>
            <person name="Hundley H."/>
            <person name="Johnson J."/>
            <person name="Lipzen A."/>
            <person name="Barry K."/>
            <person name="Berbee M.L."/>
            <person name="Buchler N.E."/>
            <person name="Grigoriev I.V."/>
            <person name="Spatafora J.W."/>
            <person name="Stajich J.E."/>
            <person name="James T.Y."/>
        </authorList>
    </citation>
    <scope>NUCLEOTIDE SEQUENCE</scope>
    <source>
        <strain evidence="8">AG</strain>
    </source>
</reference>
<feature type="coiled-coil region" evidence="4">
    <location>
        <begin position="1441"/>
        <end position="1468"/>
    </location>
</feature>
<feature type="coiled-coil region" evidence="4">
    <location>
        <begin position="606"/>
        <end position="633"/>
    </location>
</feature>
<evidence type="ECO:0000256" key="4">
    <source>
        <dbReference type="SAM" id="Coils"/>
    </source>
</evidence>
<dbReference type="Pfam" id="PF02187">
    <property type="entry name" value="GAS2"/>
    <property type="match status" value="1"/>
</dbReference>
<evidence type="ECO:0008006" key="10">
    <source>
        <dbReference type="Google" id="ProtNLM"/>
    </source>
</evidence>